<organism evidence="10">
    <name type="scientific">freshwater metagenome</name>
    <dbReference type="NCBI Taxonomy" id="449393"/>
    <lineage>
        <taxon>unclassified sequences</taxon>
        <taxon>metagenomes</taxon>
        <taxon>ecological metagenomes</taxon>
    </lineage>
</organism>
<proteinExistence type="inferred from homology"/>
<evidence type="ECO:0000256" key="1">
    <source>
        <dbReference type="ARBA" id="ARBA00004429"/>
    </source>
</evidence>
<accession>A0A6J7MJQ2</accession>
<evidence type="ECO:0000313" key="10">
    <source>
        <dbReference type="EMBL" id="CAB4980967.1"/>
    </source>
</evidence>
<dbReference type="InterPro" id="IPR042094">
    <property type="entry name" value="T2SS_GspF_sf"/>
</dbReference>
<evidence type="ECO:0000256" key="7">
    <source>
        <dbReference type="ARBA" id="ARBA00023136"/>
    </source>
</evidence>
<keyword evidence="7 8" id="KW-0472">Membrane</keyword>
<evidence type="ECO:0000256" key="3">
    <source>
        <dbReference type="ARBA" id="ARBA00022475"/>
    </source>
</evidence>
<comment type="similarity">
    <text evidence="2">Belongs to the GSP F family.</text>
</comment>
<dbReference type="PANTHER" id="PTHR30012:SF0">
    <property type="entry name" value="TYPE II SECRETION SYSTEM PROTEIN F-RELATED"/>
    <property type="match status" value="1"/>
</dbReference>
<feature type="domain" description="Type II secretion system protein GspF" evidence="9">
    <location>
        <begin position="48"/>
        <end position="170"/>
    </location>
</feature>
<dbReference type="GO" id="GO:0005886">
    <property type="term" value="C:plasma membrane"/>
    <property type="evidence" value="ECO:0007669"/>
    <property type="project" value="UniProtKB-SubCell"/>
</dbReference>
<dbReference type="Pfam" id="PF00482">
    <property type="entry name" value="T2SSF"/>
    <property type="match status" value="1"/>
</dbReference>
<keyword evidence="6 8" id="KW-1133">Transmembrane helix</keyword>
<evidence type="ECO:0000256" key="2">
    <source>
        <dbReference type="ARBA" id="ARBA00005745"/>
    </source>
</evidence>
<keyword evidence="4" id="KW-0997">Cell inner membrane</keyword>
<dbReference type="PANTHER" id="PTHR30012">
    <property type="entry name" value="GENERAL SECRETION PATHWAY PROTEIN"/>
    <property type="match status" value="1"/>
</dbReference>
<evidence type="ECO:0000256" key="5">
    <source>
        <dbReference type="ARBA" id="ARBA00022692"/>
    </source>
</evidence>
<keyword evidence="5 8" id="KW-0812">Transmembrane</keyword>
<dbReference type="InterPro" id="IPR003004">
    <property type="entry name" value="GspF/PilC"/>
</dbReference>
<keyword evidence="3" id="KW-1003">Cell membrane</keyword>
<protein>
    <submittedName>
        <fullName evidence="10">Unannotated protein</fullName>
    </submittedName>
</protein>
<comment type="subcellular location">
    <subcellularLocation>
        <location evidence="1">Cell inner membrane</location>
        <topology evidence="1">Multi-pass membrane protein</topology>
    </subcellularLocation>
</comment>
<dbReference type="FunFam" id="1.20.81.30:FF:000001">
    <property type="entry name" value="Type II secretion system protein F"/>
    <property type="match status" value="1"/>
</dbReference>
<evidence type="ECO:0000256" key="4">
    <source>
        <dbReference type="ARBA" id="ARBA00022519"/>
    </source>
</evidence>
<feature type="transmembrane region" description="Helical" evidence="8">
    <location>
        <begin position="151"/>
        <end position="169"/>
    </location>
</feature>
<evidence type="ECO:0000256" key="8">
    <source>
        <dbReference type="SAM" id="Phobius"/>
    </source>
</evidence>
<evidence type="ECO:0000256" key="6">
    <source>
        <dbReference type="ARBA" id="ARBA00022989"/>
    </source>
</evidence>
<name>A0A6J7MJQ2_9ZZZZ</name>
<dbReference type="AlphaFoldDB" id="A0A6J7MJQ2"/>
<evidence type="ECO:0000259" key="9">
    <source>
        <dbReference type="Pfam" id="PF00482"/>
    </source>
</evidence>
<dbReference type="EMBL" id="CAFBOR010000030">
    <property type="protein sequence ID" value="CAB4980967.1"/>
    <property type="molecule type" value="Genomic_DNA"/>
</dbReference>
<gene>
    <name evidence="10" type="ORF">UFOPK3974_00358</name>
</gene>
<dbReference type="InterPro" id="IPR018076">
    <property type="entry name" value="T2SS_GspF_dom"/>
</dbReference>
<sequence length="179" mass="19475">MLILLSGVGGWFLRRWARSPKGRPTWDAFVLKVPVFGLLARKGALARFARTLAALTRSGVGILEALEIVADTAGNEVVSLALRDTQRAVKQGDTLARPLSQHDVFPPMVVQMIAVGEETGALDDMLDKIADFYDQEVEATVDALTSLIEPLLIVTMGVLVGGMIISLYLPMFRIITLIK</sequence>
<reference evidence="10" key="1">
    <citation type="submission" date="2020-05" db="EMBL/GenBank/DDBJ databases">
        <authorList>
            <person name="Chiriac C."/>
            <person name="Salcher M."/>
            <person name="Ghai R."/>
            <person name="Kavagutti S V."/>
        </authorList>
    </citation>
    <scope>NUCLEOTIDE SEQUENCE</scope>
</reference>
<dbReference type="Gene3D" id="1.20.81.30">
    <property type="entry name" value="Type II secretion system (T2SS), domain F"/>
    <property type="match status" value="1"/>
</dbReference>